<gene>
    <name evidence="7" type="ORF">COCVIDRAFT_113580</name>
</gene>
<name>W7DZN6_BIPV3</name>
<dbReference type="GeneID" id="26250384"/>
<dbReference type="InterPro" id="IPR016166">
    <property type="entry name" value="FAD-bd_PCMH"/>
</dbReference>
<accession>W7DZN6</accession>
<keyword evidence="5" id="KW-0732">Signal</keyword>
<comment type="similarity">
    <text evidence="1">Belongs to the oxygen-dependent FAD-linked oxidoreductase family.</text>
</comment>
<reference evidence="7 8" key="1">
    <citation type="journal article" date="2013" name="PLoS Genet.">
        <title>Comparative genome structure, secondary metabolite, and effector coding capacity across Cochliobolus pathogens.</title>
        <authorList>
            <person name="Condon B.J."/>
            <person name="Leng Y."/>
            <person name="Wu D."/>
            <person name="Bushley K.E."/>
            <person name="Ohm R.A."/>
            <person name="Otillar R."/>
            <person name="Martin J."/>
            <person name="Schackwitz W."/>
            <person name="Grimwood J."/>
            <person name="MohdZainudin N."/>
            <person name="Xue C."/>
            <person name="Wang R."/>
            <person name="Manning V.A."/>
            <person name="Dhillon B."/>
            <person name="Tu Z.J."/>
            <person name="Steffenson B.J."/>
            <person name="Salamov A."/>
            <person name="Sun H."/>
            <person name="Lowry S."/>
            <person name="LaButti K."/>
            <person name="Han J."/>
            <person name="Copeland A."/>
            <person name="Lindquist E."/>
            <person name="Barry K."/>
            <person name="Schmutz J."/>
            <person name="Baker S.E."/>
            <person name="Ciuffetti L.M."/>
            <person name="Grigoriev I.V."/>
            <person name="Zhong S."/>
            <person name="Turgeon B.G."/>
        </authorList>
    </citation>
    <scope>NUCLEOTIDE SEQUENCE [LARGE SCALE GENOMIC DNA]</scope>
    <source>
        <strain evidence="7 8">FI3</strain>
    </source>
</reference>
<dbReference type="InterPro" id="IPR050416">
    <property type="entry name" value="FAD-linked_Oxidoreductase"/>
</dbReference>
<keyword evidence="4" id="KW-0560">Oxidoreductase</keyword>
<evidence type="ECO:0000313" key="7">
    <source>
        <dbReference type="EMBL" id="EUN21591.1"/>
    </source>
</evidence>
<keyword evidence="2" id="KW-0285">Flavoprotein</keyword>
<proteinExistence type="inferred from homology"/>
<dbReference type="Pfam" id="PF01565">
    <property type="entry name" value="FAD_binding_4"/>
    <property type="match status" value="1"/>
</dbReference>
<sequence length="515" mass="55863">MLSYFTITTFLVLIAPVLVIASPRESYAVESVQSLQACLASKHVPTSLSSSSDWASLIDPYNLRLQYIPSAITLPNTPQQVSESVLCAVLAGVKVQARSGGHSYGSFSLGGQNGSLVVDLRNFNRVSLDKSTGIVTAGGGVRLGNLGLGIYNQGQRALPHGTYPGVGIGGHYTHGGFGYSSRRWGLALDTIVAMDVILADGRFVHVTPDSYPDLYYALRGAADSVGIITTFYLQTQPAPARVVSYSSNFSSALKSADMAADVILKLQTFVTTSPYVNRNLTLEVYTNVFGDFIVRGWYFGNLDYFSETVFPAMLDGMPTPGNTTIQERAWLTALEDIAEGEPLAEPLNGYNNHQTFYTKSVVTREAQPLSKQAITSYFRFIIDKGLTATFPWETFISLYGGKDSQINTPAAASAAYSHRDSLWVFQNVGSSANRLPPFSAEITNFVNGLNTALTAAQPDGNFLAYPNYLDPALTPVEAANLYYGRATYHKLVTIKNQVDPEHVFWNPQAIGNAVL</sequence>
<evidence type="ECO:0000256" key="1">
    <source>
        <dbReference type="ARBA" id="ARBA00005466"/>
    </source>
</evidence>
<dbReference type="OrthoDB" id="407275at2759"/>
<dbReference type="HOGENOM" id="CLU_018354_10_1_1"/>
<organism evidence="7 8">
    <name type="scientific">Bipolaris victoriae (strain FI3)</name>
    <name type="common">Victoria blight of oats agent</name>
    <name type="synonym">Cochliobolus victoriae</name>
    <dbReference type="NCBI Taxonomy" id="930091"/>
    <lineage>
        <taxon>Eukaryota</taxon>
        <taxon>Fungi</taxon>
        <taxon>Dikarya</taxon>
        <taxon>Ascomycota</taxon>
        <taxon>Pezizomycotina</taxon>
        <taxon>Dothideomycetes</taxon>
        <taxon>Pleosporomycetidae</taxon>
        <taxon>Pleosporales</taxon>
        <taxon>Pleosporineae</taxon>
        <taxon>Pleosporaceae</taxon>
        <taxon>Bipolaris</taxon>
    </lineage>
</organism>
<evidence type="ECO:0000313" key="8">
    <source>
        <dbReference type="Proteomes" id="UP000054337"/>
    </source>
</evidence>
<keyword evidence="3" id="KW-0274">FAD</keyword>
<protein>
    <submittedName>
        <fullName evidence="7">Glucooligosaccharide oxidase</fullName>
    </submittedName>
</protein>
<keyword evidence="8" id="KW-1185">Reference proteome</keyword>
<dbReference type="InterPro" id="IPR016169">
    <property type="entry name" value="FAD-bd_PCMH_sub2"/>
</dbReference>
<dbReference type="PANTHER" id="PTHR42973:SF15">
    <property type="entry name" value="FAD-BINDING PCMH-TYPE DOMAIN-CONTAINING PROTEIN"/>
    <property type="match status" value="1"/>
</dbReference>
<dbReference type="Gene3D" id="3.30.465.10">
    <property type="match status" value="1"/>
</dbReference>
<evidence type="ECO:0000259" key="6">
    <source>
        <dbReference type="PROSITE" id="PS51387"/>
    </source>
</evidence>
<dbReference type="PANTHER" id="PTHR42973">
    <property type="entry name" value="BINDING OXIDOREDUCTASE, PUTATIVE (AFU_ORTHOLOGUE AFUA_1G17690)-RELATED"/>
    <property type="match status" value="1"/>
</dbReference>
<feature type="domain" description="FAD-binding PCMH-type" evidence="6">
    <location>
        <begin position="65"/>
        <end position="238"/>
    </location>
</feature>
<dbReference type="RefSeq" id="XP_014551168.1">
    <property type="nucleotide sequence ID" value="XM_014695682.1"/>
</dbReference>
<dbReference type="EMBL" id="KI968841">
    <property type="protein sequence ID" value="EUN21591.1"/>
    <property type="molecule type" value="Genomic_DNA"/>
</dbReference>
<evidence type="ECO:0000256" key="2">
    <source>
        <dbReference type="ARBA" id="ARBA00022630"/>
    </source>
</evidence>
<dbReference type="InterPro" id="IPR006094">
    <property type="entry name" value="Oxid_FAD_bind_N"/>
</dbReference>
<dbReference type="GO" id="GO:0016491">
    <property type="term" value="F:oxidoreductase activity"/>
    <property type="evidence" value="ECO:0007669"/>
    <property type="project" value="UniProtKB-KW"/>
</dbReference>
<evidence type="ECO:0000256" key="5">
    <source>
        <dbReference type="SAM" id="SignalP"/>
    </source>
</evidence>
<dbReference type="AlphaFoldDB" id="W7DZN6"/>
<dbReference type="InterPro" id="IPR036318">
    <property type="entry name" value="FAD-bd_PCMH-like_sf"/>
</dbReference>
<dbReference type="PROSITE" id="PS51387">
    <property type="entry name" value="FAD_PCMH"/>
    <property type="match status" value="1"/>
</dbReference>
<dbReference type="SUPFAM" id="SSF56176">
    <property type="entry name" value="FAD-binding/transporter-associated domain-like"/>
    <property type="match status" value="1"/>
</dbReference>
<dbReference type="Pfam" id="PF08031">
    <property type="entry name" value="BBE"/>
    <property type="match status" value="1"/>
</dbReference>
<evidence type="ECO:0000256" key="4">
    <source>
        <dbReference type="ARBA" id="ARBA00023002"/>
    </source>
</evidence>
<dbReference type="GO" id="GO:0071949">
    <property type="term" value="F:FAD binding"/>
    <property type="evidence" value="ECO:0007669"/>
    <property type="project" value="InterPro"/>
</dbReference>
<dbReference type="Gene3D" id="3.40.462.20">
    <property type="match status" value="1"/>
</dbReference>
<feature type="signal peptide" evidence="5">
    <location>
        <begin position="1"/>
        <end position="21"/>
    </location>
</feature>
<evidence type="ECO:0000256" key="3">
    <source>
        <dbReference type="ARBA" id="ARBA00022827"/>
    </source>
</evidence>
<dbReference type="Proteomes" id="UP000054337">
    <property type="component" value="Unassembled WGS sequence"/>
</dbReference>
<feature type="chain" id="PRO_5004891273" evidence="5">
    <location>
        <begin position="22"/>
        <end position="515"/>
    </location>
</feature>
<dbReference type="InterPro" id="IPR012951">
    <property type="entry name" value="BBE"/>
</dbReference>